<name>A6JGW9_RAT</name>
<organism evidence="1 2">
    <name type="scientific">Rattus norvegicus</name>
    <name type="common">Rat</name>
    <dbReference type="NCBI Taxonomy" id="10116"/>
    <lineage>
        <taxon>Eukaryota</taxon>
        <taxon>Metazoa</taxon>
        <taxon>Chordata</taxon>
        <taxon>Craniata</taxon>
        <taxon>Vertebrata</taxon>
        <taxon>Euteleostomi</taxon>
        <taxon>Mammalia</taxon>
        <taxon>Eutheria</taxon>
        <taxon>Euarchontoglires</taxon>
        <taxon>Glires</taxon>
        <taxon>Rodentia</taxon>
        <taxon>Myomorpha</taxon>
        <taxon>Muroidea</taxon>
        <taxon>Muridae</taxon>
        <taxon>Murinae</taxon>
        <taxon>Rattus</taxon>
    </lineage>
</organism>
<gene>
    <name evidence="1" type="ORF">rCG_20482</name>
</gene>
<evidence type="ECO:0000313" key="1">
    <source>
        <dbReference type="EMBL" id="EDL94975.1"/>
    </source>
</evidence>
<evidence type="ECO:0000313" key="2">
    <source>
        <dbReference type="Proteomes" id="UP000234681"/>
    </source>
</evidence>
<dbReference type="Proteomes" id="UP000234681">
    <property type="component" value="Chromosome 13"/>
</dbReference>
<dbReference type="EMBL" id="CH473985">
    <property type="protein sequence ID" value="EDL94975.1"/>
    <property type="molecule type" value="Genomic_DNA"/>
</dbReference>
<sequence>MSCKDTTPLPISFLSSGALSIDHLCKPIVYKFMLFNQVKSKCFPCSVSKVHTPGG</sequence>
<dbReference type="AlphaFoldDB" id="A6JGW9"/>
<protein>
    <submittedName>
        <fullName evidence="1">RCG20482</fullName>
    </submittedName>
</protein>
<proteinExistence type="predicted"/>
<reference evidence="2" key="1">
    <citation type="submission" date="2005-09" db="EMBL/GenBank/DDBJ databases">
        <authorList>
            <person name="Mural R.J."/>
            <person name="Li P.W."/>
            <person name="Adams M.D."/>
            <person name="Amanatides P.G."/>
            <person name="Baden-Tillson H."/>
            <person name="Barnstead M."/>
            <person name="Chin S.H."/>
            <person name="Dew I."/>
            <person name="Evans C.A."/>
            <person name="Ferriera S."/>
            <person name="Flanigan M."/>
            <person name="Fosler C."/>
            <person name="Glodek A."/>
            <person name="Gu Z."/>
            <person name="Holt R.A."/>
            <person name="Jennings D."/>
            <person name="Kraft C.L."/>
            <person name="Lu F."/>
            <person name="Nguyen T."/>
            <person name="Nusskern D.R."/>
            <person name="Pfannkoch C.M."/>
            <person name="Sitter C."/>
            <person name="Sutton G.G."/>
            <person name="Venter J.C."/>
            <person name="Wang Z."/>
            <person name="Woodage T."/>
            <person name="Zheng X.H."/>
            <person name="Zhong F."/>
        </authorList>
    </citation>
    <scope>NUCLEOTIDE SEQUENCE [LARGE SCALE GENOMIC DNA]</scope>
    <source>
        <strain>BN</strain>
        <strain evidence="2">Sprague-Dawley</strain>
    </source>
</reference>
<accession>A6JGW9</accession>